<dbReference type="OMA" id="INCCVEI"/>
<dbReference type="Gene3D" id="3.90.70.10">
    <property type="entry name" value="Cysteine proteinases"/>
    <property type="match status" value="2"/>
</dbReference>
<feature type="non-terminal residue" evidence="3">
    <location>
        <position position="482"/>
    </location>
</feature>
<dbReference type="GO" id="GO:0031647">
    <property type="term" value="P:regulation of protein stability"/>
    <property type="evidence" value="ECO:0000318"/>
    <property type="project" value="GO_Central"/>
</dbReference>
<keyword evidence="1" id="KW-0645">Protease</keyword>
<comment type="catalytic activity">
    <reaction evidence="1">
        <text>Thiol-dependent hydrolysis of ester, thioester, amide, peptide and isopeptide bonds formed by the C-terminal Gly of ubiquitin (a 76-residue protein attached to proteins as an intracellular targeting signal).</text>
        <dbReference type="EC" id="3.4.19.12"/>
    </reaction>
</comment>
<accession>B3RQZ8</accession>
<name>B3RQZ8_TRIAD</name>
<evidence type="ECO:0000256" key="1">
    <source>
        <dbReference type="RuleBase" id="RU366025"/>
    </source>
</evidence>
<dbReference type="AlphaFoldDB" id="B3RQZ8"/>
<dbReference type="GeneID" id="6751466"/>
<dbReference type="FunFam" id="3.90.70.10:FF:000043">
    <property type="entry name" value="Ubiquitin carboxyl-terminal hydrolase 40"/>
    <property type="match status" value="1"/>
</dbReference>
<dbReference type="PROSITE" id="PS50235">
    <property type="entry name" value="USP_3"/>
    <property type="match status" value="1"/>
</dbReference>
<dbReference type="EMBL" id="DS985243">
    <property type="protein sequence ID" value="EDV26255.1"/>
    <property type="molecule type" value="Genomic_DNA"/>
</dbReference>
<dbReference type="PANTHER" id="PTHR24006">
    <property type="entry name" value="UBIQUITIN CARBOXYL-TERMINAL HYDROLASE"/>
    <property type="match status" value="1"/>
</dbReference>
<reference evidence="3 4" key="1">
    <citation type="journal article" date="2008" name="Nature">
        <title>The Trichoplax genome and the nature of placozoans.</title>
        <authorList>
            <person name="Srivastava M."/>
            <person name="Begovic E."/>
            <person name="Chapman J."/>
            <person name="Putnam N.H."/>
            <person name="Hellsten U."/>
            <person name="Kawashima T."/>
            <person name="Kuo A."/>
            <person name="Mitros T."/>
            <person name="Salamov A."/>
            <person name="Carpenter M.L."/>
            <person name="Signorovitch A.Y."/>
            <person name="Moreno M.A."/>
            <person name="Kamm K."/>
            <person name="Grimwood J."/>
            <person name="Schmutz J."/>
            <person name="Shapiro H."/>
            <person name="Grigoriev I.V."/>
            <person name="Buss L.W."/>
            <person name="Schierwater B."/>
            <person name="Dellaporta S.L."/>
            <person name="Rokhsar D.S."/>
        </authorList>
    </citation>
    <scope>NUCLEOTIDE SEQUENCE [LARGE SCALE GENOMIC DNA]</scope>
    <source>
        <strain evidence="3 4">Grell-BS-1999</strain>
    </source>
</reference>
<dbReference type="EC" id="3.4.19.12" evidence="1"/>
<dbReference type="eggNOG" id="KOG1863">
    <property type="taxonomic scope" value="Eukaryota"/>
</dbReference>
<gene>
    <name evidence="3" type="ORF">TRIADDRAFT_22517</name>
</gene>
<dbReference type="STRING" id="10228.B3RQZ8"/>
<protein>
    <recommendedName>
        <fullName evidence="1">Ubiquitin carboxyl-terminal hydrolase</fullName>
        <ecNumber evidence="1">3.4.19.12</ecNumber>
    </recommendedName>
</protein>
<keyword evidence="1" id="KW-0833">Ubl conjugation pathway</keyword>
<dbReference type="InParanoid" id="B3RQZ8"/>
<dbReference type="InterPro" id="IPR038765">
    <property type="entry name" value="Papain-like_cys_pep_sf"/>
</dbReference>
<feature type="domain" description="USP" evidence="2">
    <location>
        <begin position="47"/>
        <end position="482"/>
    </location>
</feature>
<keyword evidence="1" id="KW-0788">Thiol protease</keyword>
<evidence type="ECO:0000313" key="3">
    <source>
        <dbReference type="EMBL" id="EDV26255.1"/>
    </source>
</evidence>
<dbReference type="GO" id="GO:0006508">
    <property type="term" value="P:proteolysis"/>
    <property type="evidence" value="ECO:0007669"/>
    <property type="project" value="UniProtKB-KW"/>
</dbReference>
<keyword evidence="4" id="KW-1185">Reference proteome</keyword>
<dbReference type="GO" id="GO:0005634">
    <property type="term" value="C:nucleus"/>
    <property type="evidence" value="ECO:0000318"/>
    <property type="project" value="GO_Central"/>
</dbReference>
<evidence type="ECO:0000313" key="4">
    <source>
        <dbReference type="Proteomes" id="UP000009022"/>
    </source>
</evidence>
<dbReference type="InterPro" id="IPR018200">
    <property type="entry name" value="USP_CS"/>
</dbReference>
<dbReference type="InterPro" id="IPR001394">
    <property type="entry name" value="Peptidase_C19_UCH"/>
</dbReference>
<dbReference type="PROSITE" id="PS00972">
    <property type="entry name" value="USP_1"/>
    <property type="match status" value="1"/>
</dbReference>
<dbReference type="GO" id="GO:0005829">
    <property type="term" value="C:cytosol"/>
    <property type="evidence" value="ECO:0000318"/>
    <property type="project" value="GO_Central"/>
</dbReference>
<dbReference type="HOGENOM" id="CLU_566957_0_0_1"/>
<dbReference type="CTD" id="6751466"/>
<organism evidence="3 4">
    <name type="scientific">Trichoplax adhaerens</name>
    <name type="common">Trichoplax reptans</name>
    <dbReference type="NCBI Taxonomy" id="10228"/>
    <lineage>
        <taxon>Eukaryota</taxon>
        <taxon>Metazoa</taxon>
        <taxon>Placozoa</taxon>
        <taxon>Uniplacotomia</taxon>
        <taxon>Trichoplacea</taxon>
        <taxon>Trichoplacidae</taxon>
        <taxon>Trichoplax</taxon>
    </lineage>
</organism>
<comment type="similarity">
    <text evidence="1">Belongs to the peptidase C19 family.</text>
</comment>
<keyword evidence="1" id="KW-0378">Hydrolase</keyword>
<dbReference type="KEGG" id="tad:TRIADDRAFT_22517"/>
<dbReference type="RefSeq" id="XP_002110251.1">
    <property type="nucleotide sequence ID" value="XM_002110215.1"/>
</dbReference>
<dbReference type="PROSITE" id="PS00973">
    <property type="entry name" value="USP_2"/>
    <property type="match status" value="1"/>
</dbReference>
<dbReference type="SUPFAM" id="SSF54001">
    <property type="entry name" value="Cysteine proteinases"/>
    <property type="match status" value="1"/>
</dbReference>
<dbReference type="GO" id="GO:0004843">
    <property type="term" value="F:cysteine-type deubiquitinase activity"/>
    <property type="evidence" value="ECO:0000318"/>
    <property type="project" value="GO_Central"/>
</dbReference>
<dbReference type="InterPro" id="IPR050164">
    <property type="entry name" value="Peptidase_C19"/>
</dbReference>
<dbReference type="OrthoDB" id="289038at2759"/>
<dbReference type="PhylomeDB" id="B3RQZ8"/>
<proteinExistence type="inferred from homology"/>
<sequence>MLVPNLFELHQFIILDLFYEVDEASDNQHKRTHNSTIRRPRGPTGFCGISNLGATCYLNALLQTLFLTPEFRRSIFSIDRNELGDTDEATQVINVRNIPIQLRKLFARMVQLDIDFVDTDRLIESFGWNSNDTFLQQDIQELNRVLFDAIEQSLFGTNSEKIIRDLYKGTIVNEIECKECKAISRREEGFLDLSLSIADVSTLDGALSRYFLGYELMFGDNKYYCEGCGKHVDAEKSCRLLKIPPILTISLLRFYYDSRIGNYKKDTKRFSFPRKLNMSSFCKTTDKDSIYELYSVIIHRGKLTGGHYHCFTEDICNMGKWNISEDSTSVTESKDSNPTSNIDFMDLYDPLQILIAIVDCMGRVNVPIDIIGQKLTKETGSSWNNRFRRKYGPIKKFLGNHSDVFSLNDDLVSLISAHNTEETSEIVDNQHLRFTTSLNALFLRSDERHWFDFNDLSVTPISYDMVEKKYSGSESAYMLFYR</sequence>
<dbReference type="PANTHER" id="PTHR24006:SF842">
    <property type="entry name" value="UBIQUITIN CARBOXYL-TERMINAL HYDROLASE 40"/>
    <property type="match status" value="1"/>
</dbReference>
<evidence type="ECO:0000259" key="2">
    <source>
        <dbReference type="PROSITE" id="PS50235"/>
    </source>
</evidence>
<dbReference type="Proteomes" id="UP000009022">
    <property type="component" value="Unassembled WGS sequence"/>
</dbReference>
<dbReference type="GO" id="GO:0016579">
    <property type="term" value="P:protein deubiquitination"/>
    <property type="evidence" value="ECO:0007669"/>
    <property type="project" value="InterPro"/>
</dbReference>
<dbReference type="Pfam" id="PF00443">
    <property type="entry name" value="UCH"/>
    <property type="match status" value="1"/>
</dbReference>
<dbReference type="InterPro" id="IPR028889">
    <property type="entry name" value="USP"/>
</dbReference>